<evidence type="ECO:0000259" key="5">
    <source>
        <dbReference type="Pfam" id="PF00327"/>
    </source>
</evidence>
<dbReference type="Proteomes" id="UP000037237">
    <property type="component" value="Unassembled WGS sequence"/>
</dbReference>
<dbReference type="AlphaFoldDB" id="A0A0M0C0Y2"/>
<evidence type="ECO:0000256" key="4">
    <source>
        <dbReference type="HAMAP-Rule" id="MF_01371"/>
    </source>
</evidence>
<dbReference type="InterPro" id="IPR036919">
    <property type="entry name" value="Ribo_uL30_ferredoxin-like_sf"/>
</dbReference>
<dbReference type="GO" id="GO:0003735">
    <property type="term" value="F:structural constituent of ribosome"/>
    <property type="evidence" value="ECO:0007669"/>
    <property type="project" value="UniProtKB-UniRule"/>
</dbReference>
<keyword evidence="3 4" id="KW-0687">Ribonucleoprotein</keyword>
<name>A0A0M0C0Y2_9ARCH</name>
<dbReference type="CDD" id="cd01657">
    <property type="entry name" value="Ribosomal_L7_archeal_euk"/>
    <property type="match status" value="1"/>
</dbReference>
<dbReference type="InterPro" id="IPR016082">
    <property type="entry name" value="Ribosomal_uL30_ferredoxin-like"/>
</dbReference>
<dbReference type="Gene3D" id="3.30.1390.20">
    <property type="entry name" value="Ribosomal protein L30, ferredoxin-like fold domain"/>
    <property type="match status" value="1"/>
</dbReference>
<dbReference type="Pfam" id="PF00327">
    <property type="entry name" value="Ribosomal_L30"/>
    <property type="match status" value="1"/>
</dbReference>
<keyword evidence="2 4" id="KW-0689">Ribosomal protein</keyword>
<evidence type="ECO:0000256" key="3">
    <source>
        <dbReference type="ARBA" id="ARBA00023274"/>
    </source>
</evidence>
<sequence>MENRKCFVAIRIRGLSDISQEVKDTLTMLRLTRNCHATLLDNRPAYNGMLQKSKDCITWGEVSQDNILLLLEKRGRLVGDKDLTNEYAIELGYKSLENLAEAIFSVDVEFNGLPDVKPVFRLRPPKKGFKGKVKRSYAAGGEAGYRGEAINDLLKRMI</sequence>
<accession>A0A0M0C0Y2</accession>
<dbReference type="NCBIfam" id="NF004711">
    <property type="entry name" value="PRK06049.1"/>
    <property type="match status" value="1"/>
</dbReference>
<dbReference type="EMBL" id="LFWU01000015">
    <property type="protein sequence ID" value="KON34036.1"/>
    <property type="molecule type" value="Genomic_DNA"/>
</dbReference>
<reference evidence="6 7" key="1">
    <citation type="submission" date="2015-06" db="EMBL/GenBank/DDBJ databases">
        <title>New insights into the roles of widespread benthic archaea in carbon and nitrogen cycling.</title>
        <authorList>
            <person name="Lazar C.S."/>
            <person name="Baker B.J."/>
            <person name="Seitz K.W."/>
            <person name="Hyde A.S."/>
            <person name="Dick G.J."/>
            <person name="Hinrichs K.-U."/>
            <person name="Teske A.P."/>
        </authorList>
    </citation>
    <scope>NUCLEOTIDE SEQUENCE [LARGE SCALE GENOMIC DNA]</scope>
    <source>
        <strain evidence="6">SG8-32-1</strain>
    </source>
</reference>
<comment type="similarity">
    <text evidence="1 4">Belongs to the universal ribosomal protein uL30 family.</text>
</comment>
<dbReference type="InterPro" id="IPR005997">
    <property type="entry name" value="Ribosomal_uL30_arc"/>
</dbReference>
<dbReference type="GO" id="GO:0003723">
    <property type="term" value="F:RNA binding"/>
    <property type="evidence" value="ECO:0007669"/>
    <property type="project" value="TreeGrafter"/>
</dbReference>
<protein>
    <recommendedName>
        <fullName evidence="4">Large ribosomal subunit protein uL30</fullName>
    </recommendedName>
</protein>
<evidence type="ECO:0000313" key="7">
    <source>
        <dbReference type="Proteomes" id="UP000037237"/>
    </source>
</evidence>
<dbReference type="InterPro" id="IPR039699">
    <property type="entry name" value="Ribosomal_uL30"/>
</dbReference>
<dbReference type="InterPro" id="IPR035808">
    <property type="entry name" value="Ribosomal_uL30_euk_arc"/>
</dbReference>
<dbReference type="PANTHER" id="PTHR11524:SF16">
    <property type="entry name" value="LARGE RIBOSOMAL SUBUNIT PROTEIN UL30"/>
    <property type="match status" value="1"/>
</dbReference>
<gene>
    <name evidence="4" type="primary">rpl30</name>
    <name evidence="6" type="ORF">AC477_00825</name>
</gene>
<comment type="caution">
    <text evidence="6">The sequence shown here is derived from an EMBL/GenBank/DDBJ whole genome shotgun (WGS) entry which is preliminary data.</text>
</comment>
<dbReference type="NCBIfam" id="TIGR01309">
    <property type="entry name" value="uL30_arch"/>
    <property type="match status" value="1"/>
</dbReference>
<dbReference type="HAMAP" id="MF_01371_A">
    <property type="entry name" value="Ribosomal_uL30_A"/>
    <property type="match status" value="1"/>
</dbReference>
<evidence type="ECO:0000256" key="1">
    <source>
        <dbReference type="ARBA" id="ARBA00007594"/>
    </source>
</evidence>
<dbReference type="GO" id="GO:0000463">
    <property type="term" value="P:maturation of LSU-rRNA from tricistronic rRNA transcript (SSU-rRNA, 5.8S rRNA, LSU-rRNA)"/>
    <property type="evidence" value="ECO:0007669"/>
    <property type="project" value="TreeGrafter"/>
</dbReference>
<proteinExistence type="inferred from homology"/>
<dbReference type="SUPFAM" id="SSF55129">
    <property type="entry name" value="Ribosomal protein L30p/L7e"/>
    <property type="match status" value="1"/>
</dbReference>
<feature type="domain" description="Large ribosomal subunit protein uL30-like ferredoxin-like fold" evidence="5">
    <location>
        <begin position="10"/>
        <end position="55"/>
    </location>
</feature>
<evidence type="ECO:0000313" key="6">
    <source>
        <dbReference type="EMBL" id="KON34036.1"/>
    </source>
</evidence>
<comment type="subunit">
    <text evidence="4">Part of the 50S ribosomal subunit.</text>
</comment>
<dbReference type="GO" id="GO:0006412">
    <property type="term" value="P:translation"/>
    <property type="evidence" value="ECO:0007669"/>
    <property type="project" value="UniProtKB-UniRule"/>
</dbReference>
<dbReference type="PANTHER" id="PTHR11524">
    <property type="entry name" value="60S RIBOSOMAL PROTEIN L7"/>
    <property type="match status" value="1"/>
</dbReference>
<dbReference type="Gene3D" id="1.10.15.30">
    <property type="match status" value="1"/>
</dbReference>
<dbReference type="GO" id="GO:0022625">
    <property type="term" value="C:cytosolic large ribosomal subunit"/>
    <property type="evidence" value="ECO:0007669"/>
    <property type="project" value="UniProtKB-UniRule"/>
</dbReference>
<organism evidence="6 7">
    <name type="scientific">miscellaneous Crenarchaeota group-1 archaeon SG8-32-1</name>
    <dbReference type="NCBI Taxonomy" id="1685124"/>
    <lineage>
        <taxon>Archaea</taxon>
        <taxon>Candidatus Bathyarchaeota</taxon>
        <taxon>MCG-1</taxon>
    </lineage>
</organism>
<evidence type="ECO:0000256" key="2">
    <source>
        <dbReference type="ARBA" id="ARBA00022980"/>
    </source>
</evidence>